<protein>
    <submittedName>
        <fullName evidence="11">Mitochondrial inner membrane protease subunit</fullName>
    </submittedName>
</protein>
<feature type="domain" description="Peptidase S26" evidence="10">
    <location>
        <begin position="24"/>
        <end position="101"/>
    </location>
</feature>
<keyword evidence="5" id="KW-0472">Membrane</keyword>
<evidence type="ECO:0000256" key="9">
    <source>
        <dbReference type="PIRSR" id="PIRSR600223-1"/>
    </source>
</evidence>
<feature type="active site" evidence="9">
    <location>
        <position position="44"/>
    </location>
</feature>
<dbReference type="InterPro" id="IPR019533">
    <property type="entry name" value="Peptidase_S26"/>
</dbReference>
<organism evidence="11 12">
    <name type="scientific">Heracleum sosnowskyi</name>
    <dbReference type="NCBI Taxonomy" id="360622"/>
    <lineage>
        <taxon>Eukaryota</taxon>
        <taxon>Viridiplantae</taxon>
        <taxon>Streptophyta</taxon>
        <taxon>Embryophyta</taxon>
        <taxon>Tracheophyta</taxon>
        <taxon>Spermatophyta</taxon>
        <taxon>Magnoliopsida</taxon>
        <taxon>eudicotyledons</taxon>
        <taxon>Gunneridae</taxon>
        <taxon>Pentapetalae</taxon>
        <taxon>asterids</taxon>
        <taxon>campanulids</taxon>
        <taxon>Apiales</taxon>
        <taxon>Apiaceae</taxon>
        <taxon>Apioideae</taxon>
        <taxon>apioid superclade</taxon>
        <taxon>Tordylieae</taxon>
        <taxon>Tordyliinae</taxon>
        <taxon>Heracleum</taxon>
    </lineage>
</organism>
<dbReference type="PROSITE" id="PS00761">
    <property type="entry name" value="SPASE_I_3"/>
    <property type="match status" value="1"/>
</dbReference>
<evidence type="ECO:0000259" key="10">
    <source>
        <dbReference type="Pfam" id="PF10502"/>
    </source>
</evidence>
<evidence type="ECO:0000256" key="5">
    <source>
        <dbReference type="ARBA" id="ARBA00023136"/>
    </source>
</evidence>
<dbReference type="EMBL" id="JAUIZM010000005">
    <property type="protein sequence ID" value="KAK1382069.1"/>
    <property type="molecule type" value="Genomic_DNA"/>
</dbReference>
<keyword evidence="11" id="KW-0645">Protease</keyword>
<dbReference type="Pfam" id="PF10502">
    <property type="entry name" value="Peptidase_S26"/>
    <property type="match status" value="2"/>
</dbReference>
<dbReference type="PRINTS" id="PR00727">
    <property type="entry name" value="LEADERPTASE"/>
</dbReference>
<dbReference type="PANTHER" id="PTHR12383:SF36">
    <property type="entry name" value="MITOCHONDRIAL ATP-INDEPENDENT INNER MEMBRANE PROTEASE SUBUNIT 1B-RELATED"/>
    <property type="match status" value="1"/>
</dbReference>
<dbReference type="AlphaFoldDB" id="A0AAD8MRG7"/>
<name>A0AAD8MRG7_9APIA</name>
<gene>
    <name evidence="11" type="ORF">POM88_019804</name>
</gene>
<dbReference type="GO" id="GO:0006465">
    <property type="term" value="P:signal peptide processing"/>
    <property type="evidence" value="ECO:0007669"/>
    <property type="project" value="InterPro"/>
</dbReference>
<dbReference type="InterPro" id="IPR000223">
    <property type="entry name" value="Pept_S26A_signal_pept_1"/>
</dbReference>
<evidence type="ECO:0000313" key="11">
    <source>
        <dbReference type="EMBL" id="KAK1382069.1"/>
    </source>
</evidence>
<feature type="domain" description="Peptidase S26" evidence="10">
    <location>
        <begin position="114"/>
        <end position="153"/>
    </location>
</feature>
<dbReference type="NCBIfam" id="TIGR02227">
    <property type="entry name" value="sigpep_I_bact"/>
    <property type="match status" value="1"/>
</dbReference>
<dbReference type="GO" id="GO:0042720">
    <property type="term" value="C:mitochondrial inner membrane peptidase complex"/>
    <property type="evidence" value="ECO:0007669"/>
    <property type="project" value="TreeGrafter"/>
</dbReference>
<dbReference type="InterPro" id="IPR019758">
    <property type="entry name" value="Pept_S26A_signal_pept_1_CS"/>
</dbReference>
<sequence>MNTNLWTNIVKEAFDKTFVLAKFFCTLHLTNTYLITPAYVIGPSMIPTFEITGGFVLAEKISTRFGKVGKGDIVLIRSPEDPRKIVTKRVVGMEGDSVAYSVNGDSDGVFETIVVPRGHVWIEGDNKYMSRDSRKFGPVPYGMIEARIFWKVWPFESFGSVAKRIG</sequence>
<evidence type="ECO:0000313" key="12">
    <source>
        <dbReference type="Proteomes" id="UP001237642"/>
    </source>
</evidence>
<evidence type="ECO:0000256" key="7">
    <source>
        <dbReference type="ARBA" id="ARBA00054895"/>
    </source>
</evidence>
<dbReference type="PANTHER" id="PTHR12383">
    <property type="entry name" value="PROTEASE FAMILY S26 MITOCHONDRIAL INNER MEMBRANE PROTEASE-RELATED"/>
    <property type="match status" value="1"/>
</dbReference>
<comment type="subunit">
    <text evidence="8">Heterodimer of 2 subunits, IMP1A/B and IMP12.</text>
</comment>
<keyword evidence="3" id="KW-0378">Hydrolase</keyword>
<evidence type="ECO:0000256" key="6">
    <source>
        <dbReference type="ARBA" id="ARBA00038445"/>
    </source>
</evidence>
<evidence type="ECO:0000256" key="4">
    <source>
        <dbReference type="ARBA" id="ARBA00023128"/>
    </source>
</evidence>
<reference evidence="11" key="1">
    <citation type="submission" date="2023-02" db="EMBL/GenBank/DDBJ databases">
        <title>Genome of toxic invasive species Heracleum sosnowskyi carries increased number of genes despite the absence of recent whole-genome duplications.</title>
        <authorList>
            <person name="Schelkunov M."/>
            <person name="Shtratnikova V."/>
            <person name="Makarenko M."/>
            <person name="Klepikova A."/>
            <person name="Omelchenko D."/>
            <person name="Novikova G."/>
            <person name="Obukhova E."/>
            <person name="Bogdanov V."/>
            <person name="Penin A."/>
            <person name="Logacheva M."/>
        </authorList>
    </citation>
    <scope>NUCLEOTIDE SEQUENCE</scope>
    <source>
        <strain evidence="11">Hsosn_3</strain>
        <tissue evidence="11">Leaf</tissue>
    </source>
</reference>
<evidence type="ECO:0000256" key="2">
    <source>
        <dbReference type="ARBA" id="ARBA00022792"/>
    </source>
</evidence>
<dbReference type="FunFam" id="2.10.109.10:FF:000014">
    <property type="entry name" value="Inner membrane protease subunit 1"/>
    <property type="match status" value="1"/>
</dbReference>
<dbReference type="InterPro" id="IPR036286">
    <property type="entry name" value="LexA/Signal_pep-like_sf"/>
</dbReference>
<dbReference type="Gene3D" id="2.10.109.10">
    <property type="entry name" value="Umud Fragment, subunit A"/>
    <property type="match status" value="1"/>
</dbReference>
<evidence type="ECO:0000256" key="1">
    <source>
        <dbReference type="ARBA" id="ARBA00004273"/>
    </source>
</evidence>
<reference evidence="11" key="2">
    <citation type="submission" date="2023-05" db="EMBL/GenBank/DDBJ databases">
        <authorList>
            <person name="Schelkunov M.I."/>
        </authorList>
    </citation>
    <scope>NUCLEOTIDE SEQUENCE</scope>
    <source>
        <strain evidence="11">Hsosn_3</strain>
        <tissue evidence="11">Leaf</tissue>
    </source>
</reference>
<dbReference type="Proteomes" id="UP001237642">
    <property type="component" value="Unassembled WGS sequence"/>
</dbReference>
<comment type="caution">
    <text evidence="11">The sequence shown here is derived from an EMBL/GenBank/DDBJ whole genome shotgun (WGS) entry which is preliminary data.</text>
</comment>
<dbReference type="GO" id="GO:0004252">
    <property type="term" value="F:serine-type endopeptidase activity"/>
    <property type="evidence" value="ECO:0007669"/>
    <property type="project" value="InterPro"/>
</dbReference>
<dbReference type="SUPFAM" id="SSF51306">
    <property type="entry name" value="LexA/Signal peptidase"/>
    <property type="match status" value="1"/>
</dbReference>
<proteinExistence type="inferred from homology"/>
<dbReference type="InterPro" id="IPR052064">
    <property type="entry name" value="Mito_IMP1_subunit"/>
</dbReference>
<evidence type="ECO:0000256" key="8">
    <source>
        <dbReference type="ARBA" id="ARBA00064368"/>
    </source>
</evidence>
<feature type="active site" evidence="9">
    <location>
        <position position="88"/>
    </location>
</feature>
<keyword evidence="2" id="KW-0999">Mitochondrion inner membrane</keyword>
<keyword evidence="12" id="KW-1185">Reference proteome</keyword>
<comment type="function">
    <text evidence="7">Catalyzes the removal of transit peptides required for the targeting of proteins from the mitochondrial matrix, across the inner membrane, into the inter-membrane space.</text>
</comment>
<keyword evidence="4" id="KW-0496">Mitochondrion</keyword>
<dbReference type="CDD" id="cd06530">
    <property type="entry name" value="S26_SPase_I"/>
    <property type="match status" value="1"/>
</dbReference>
<comment type="subcellular location">
    <subcellularLocation>
        <location evidence="1">Mitochondrion inner membrane</location>
    </subcellularLocation>
</comment>
<comment type="similarity">
    <text evidence="6">Belongs to the peptidase S26 family. IMP1 subfamily.</text>
</comment>
<evidence type="ECO:0000256" key="3">
    <source>
        <dbReference type="ARBA" id="ARBA00022801"/>
    </source>
</evidence>
<dbReference type="GO" id="GO:0006627">
    <property type="term" value="P:protein processing involved in protein targeting to mitochondrion"/>
    <property type="evidence" value="ECO:0007669"/>
    <property type="project" value="TreeGrafter"/>
</dbReference>
<accession>A0AAD8MRG7</accession>